<dbReference type="Proteomes" id="UP000676885">
    <property type="component" value="Chromosome"/>
</dbReference>
<dbReference type="SUPFAM" id="SSF53335">
    <property type="entry name" value="S-adenosyl-L-methionine-dependent methyltransferases"/>
    <property type="match status" value="1"/>
</dbReference>
<accession>A0A975M357</accession>
<dbReference type="AlphaFoldDB" id="A0A975M357"/>
<dbReference type="InterPro" id="IPR029063">
    <property type="entry name" value="SAM-dependent_MTases_sf"/>
</dbReference>
<organism evidence="2 3">
    <name type="scientific">Arthrobacter jiangjiafuii</name>
    <dbReference type="NCBI Taxonomy" id="2817475"/>
    <lineage>
        <taxon>Bacteria</taxon>
        <taxon>Bacillati</taxon>
        <taxon>Actinomycetota</taxon>
        <taxon>Actinomycetes</taxon>
        <taxon>Micrococcales</taxon>
        <taxon>Micrococcaceae</taxon>
        <taxon>Arthrobacter</taxon>
    </lineage>
</organism>
<dbReference type="EMBL" id="CP076022">
    <property type="protein sequence ID" value="QWC09103.1"/>
    <property type="molecule type" value="Genomic_DNA"/>
</dbReference>
<gene>
    <name evidence="2" type="ORF">KKR91_11330</name>
</gene>
<dbReference type="NCBIfam" id="NF037959">
    <property type="entry name" value="MFS_SpdSyn"/>
    <property type="match status" value="1"/>
</dbReference>
<reference evidence="2 3" key="1">
    <citation type="submission" date="2021-05" db="EMBL/GenBank/DDBJ databases">
        <title>Novel species in genus Arthrobacter.</title>
        <authorList>
            <person name="Zhang G."/>
        </authorList>
    </citation>
    <scope>NUCLEOTIDE SEQUENCE [LARGE SCALE GENOMIC DNA]</scope>
    <source>
        <strain evidence="3">zg-ZUI227</strain>
    </source>
</reference>
<evidence type="ECO:0000313" key="2">
    <source>
        <dbReference type="EMBL" id="QWC09103.1"/>
    </source>
</evidence>
<proteinExistence type="predicted"/>
<dbReference type="PANTHER" id="PTHR43317:SF1">
    <property type="entry name" value="THERMOSPERMINE SYNTHASE ACAULIS5"/>
    <property type="match status" value="1"/>
</dbReference>
<evidence type="ECO:0000313" key="3">
    <source>
        <dbReference type="Proteomes" id="UP000676885"/>
    </source>
</evidence>
<name>A0A975M357_9MICC</name>
<dbReference type="GO" id="GO:0006596">
    <property type="term" value="P:polyamine biosynthetic process"/>
    <property type="evidence" value="ECO:0007669"/>
    <property type="project" value="UniProtKB-KW"/>
</dbReference>
<dbReference type="RefSeq" id="WP_210229621.1">
    <property type="nucleotide sequence ID" value="NZ_CP076022.1"/>
</dbReference>
<keyword evidence="1" id="KW-0620">Polyamine biosynthesis</keyword>
<protein>
    <submittedName>
        <fullName evidence="2">Fused MFS/spermidine synthase</fullName>
    </submittedName>
</protein>
<dbReference type="Gene3D" id="3.40.50.150">
    <property type="entry name" value="Vaccinia Virus protein VP39"/>
    <property type="match status" value="1"/>
</dbReference>
<evidence type="ECO:0000256" key="1">
    <source>
        <dbReference type="ARBA" id="ARBA00023115"/>
    </source>
</evidence>
<keyword evidence="3" id="KW-1185">Reference proteome</keyword>
<dbReference type="PANTHER" id="PTHR43317">
    <property type="entry name" value="THERMOSPERMINE SYNTHASE ACAULIS5"/>
    <property type="match status" value="1"/>
</dbReference>
<sequence length="275" mass="29158">MAANKSNKPNDAGRSPSRLLRGIGAHATITEDGFNPGAWVLSIGGAEQSHVNLAHPEEIFYEYLRRIGNVLDLAAPAGEPLRTLHLGAGALTLTRYLQATRPGSEQHAVELERELLDFVLAHLPLPEGTVLETVIGDARDALSRYEPGSFEAIVLDVFSGADAPEHLTTTEFYAEAAALLSPAGVLLVNVGDDPGLAFCRRQVRNLQAGMSGIPEAGFAALAEKSMFTGRYPGNIVLAATAFPWPEDWTTALLAAGPHPADVLTGERLDVFASGS</sequence>
<dbReference type="KEGG" id="ajg:KKR91_11330"/>